<evidence type="ECO:0000256" key="5">
    <source>
        <dbReference type="ARBA" id="ARBA00022801"/>
    </source>
</evidence>
<evidence type="ECO:0000256" key="6">
    <source>
        <dbReference type="ARBA" id="ARBA00023277"/>
    </source>
</evidence>
<accession>A0ABR4SWK3</accession>
<dbReference type="CDD" id="cd07503">
    <property type="entry name" value="HAD_HisB-N"/>
    <property type="match status" value="1"/>
</dbReference>
<dbReference type="SUPFAM" id="SSF56784">
    <property type="entry name" value="HAD-like"/>
    <property type="match status" value="1"/>
</dbReference>
<dbReference type="PANTHER" id="PTHR42891:SF1">
    <property type="entry name" value="D-GLYCERO-BETA-D-MANNO-HEPTOSE-1,7-BISPHOSPHATE 7-PHOSPHATASE"/>
    <property type="match status" value="1"/>
</dbReference>
<dbReference type="Gene3D" id="3.40.50.1000">
    <property type="entry name" value="HAD superfamily/HAD-like"/>
    <property type="match status" value="1"/>
</dbReference>
<feature type="region of interest" description="Disordered" evidence="8">
    <location>
        <begin position="173"/>
        <end position="218"/>
    </location>
</feature>
<comment type="subcellular location">
    <subcellularLocation>
        <location evidence="1">Cytoplasm</location>
    </subcellularLocation>
</comment>
<evidence type="ECO:0000256" key="4">
    <source>
        <dbReference type="ARBA" id="ARBA00022723"/>
    </source>
</evidence>
<protein>
    <recommendedName>
        <fullName evidence="7">D,D-heptose 1,7-bisphosphate phosphatase</fullName>
    </recommendedName>
</protein>
<dbReference type="InterPro" id="IPR006357">
    <property type="entry name" value="HAD-SF_hydro_IIA"/>
</dbReference>
<dbReference type="PANTHER" id="PTHR42891">
    <property type="entry name" value="D-GLYCERO-BETA-D-MANNO-HEPTOSE-1,7-BISPHOSPHATE 7-PHOSPHATASE"/>
    <property type="match status" value="1"/>
</dbReference>
<gene>
    <name evidence="9" type="ORF">DJ64_16820</name>
</gene>
<evidence type="ECO:0000256" key="1">
    <source>
        <dbReference type="ARBA" id="ARBA00004496"/>
    </source>
</evidence>
<dbReference type="Pfam" id="PF13344">
    <property type="entry name" value="Hydrolase_6"/>
    <property type="match status" value="1"/>
</dbReference>
<organism evidence="9 10">
    <name type="scientific">Streptomyces griseorubens</name>
    <dbReference type="NCBI Taxonomy" id="66897"/>
    <lineage>
        <taxon>Bacteria</taxon>
        <taxon>Bacillati</taxon>
        <taxon>Actinomycetota</taxon>
        <taxon>Actinomycetes</taxon>
        <taxon>Kitasatosporales</taxon>
        <taxon>Streptomycetaceae</taxon>
        <taxon>Streptomyces</taxon>
        <taxon>Streptomyces althioticus group</taxon>
    </lineage>
</organism>
<dbReference type="NCBIfam" id="TIGR01662">
    <property type="entry name" value="HAD-SF-IIIA"/>
    <property type="match status" value="1"/>
</dbReference>
<evidence type="ECO:0000256" key="8">
    <source>
        <dbReference type="SAM" id="MobiDB-lite"/>
    </source>
</evidence>
<sequence>MSPVRAVLFDRDGTLVHDVPYNGSPERVRPVEGAREALDALRARSIRLGVVTNQSGVARGLLTEADVRRVGKRVEELLGPFDVLAFCPHGPDDGCPCRKPRPGMILDAAGRLGVDPADCVVVGDIGSDVEAACRAGAHAVLVPTPVTRAEETAAAPHVARDLREAVRMILDGPPWEAPDGAPAPGLYADAEHARVPGGPARRLPGGPDPSPPRTRRYL</sequence>
<evidence type="ECO:0000256" key="7">
    <source>
        <dbReference type="ARBA" id="ARBA00031828"/>
    </source>
</evidence>
<dbReference type="InterPro" id="IPR006549">
    <property type="entry name" value="HAD-SF_hydro_IIIA"/>
</dbReference>
<evidence type="ECO:0000313" key="9">
    <source>
        <dbReference type="EMBL" id="KEG39151.1"/>
    </source>
</evidence>
<keyword evidence="5" id="KW-0378">Hydrolase</keyword>
<keyword evidence="6" id="KW-0119">Carbohydrate metabolism</keyword>
<dbReference type="GeneID" id="97448459"/>
<dbReference type="RefSeq" id="WP_033273904.1">
    <property type="nucleotide sequence ID" value="NZ_KL503830.1"/>
</dbReference>
<evidence type="ECO:0000256" key="3">
    <source>
        <dbReference type="ARBA" id="ARBA00022490"/>
    </source>
</evidence>
<dbReference type="EMBL" id="JJMG01000204">
    <property type="protein sequence ID" value="KEG39151.1"/>
    <property type="molecule type" value="Genomic_DNA"/>
</dbReference>
<evidence type="ECO:0000256" key="2">
    <source>
        <dbReference type="ARBA" id="ARBA00005628"/>
    </source>
</evidence>
<comment type="caution">
    <text evidence="9">The sequence shown here is derived from an EMBL/GenBank/DDBJ whole genome shotgun (WGS) entry which is preliminary data.</text>
</comment>
<proteinExistence type="inferred from homology"/>
<reference evidence="9 10" key="1">
    <citation type="submission" date="2014-04" db="EMBL/GenBank/DDBJ databases">
        <title>Draft genome sequence of the novel Streptomyces griseorubens JSD-1 playing a role in carbon and nitrogen cycle.</title>
        <authorList>
            <consortium name="Shanghai Jiao Tong University"/>
            <person name="Feng H."/>
            <person name="Sun Y."/>
            <person name="Zhi Y."/>
            <person name="Mao L."/>
            <person name="Luo Y."/>
            <person name="Wei X."/>
            <person name="Zhou P."/>
        </authorList>
    </citation>
    <scope>NUCLEOTIDE SEQUENCE [LARGE SCALE GENOMIC DNA]</scope>
    <source>
        <strain evidence="9 10">JSD-1</strain>
    </source>
</reference>
<dbReference type="InterPro" id="IPR004446">
    <property type="entry name" value="Heptose_bisP_phosphatase"/>
</dbReference>
<dbReference type="Proteomes" id="UP000027632">
    <property type="component" value="Unassembled WGS sequence"/>
</dbReference>
<dbReference type="InterPro" id="IPR023214">
    <property type="entry name" value="HAD_sf"/>
</dbReference>
<comment type="similarity">
    <text evidence="2">Belongs to the GmhB family.</text>
</comment>
<keyword evidence="4" id="KW-0479">Metal-binding</keyword>
<feature type="compositionally biased region" description="Low complexity" evidence="8">
    <location>
        <begin position="195"/>
        <end position="205"/>
    </location>
</feature>
<dbReference type="Pfam" id="PF13242">
    <property type="entry name" value="Hydrolase_like"/>
    <property type="match status" value="1"/>
</dbReference>
<dbReference type="NCBIfam" id="TIGR01656">
    <property type="entry name" value="Histidinol-ppas"/>
    <property type="match status" value="1"/>
</dbReference>
<name>A0ABR4SWK3_9ACTN</name>
<keyword evidence="3" id="KW-0963">Cytoplasm</keyword>
<keyword evidence="10" id="KW-1185">Reference proteome</keyword>
<dbReference type="InterPro" id="IPR036412">
    <property type="entry name" value="HAD-like_sf"/>
</dbReference>
<evidence type="ECO:0000313" key="10">
    <source>
        <dbReference type="Proteomes" id="UP000027632"/>
    </source>
</evidence>
<dbReference type="InterPro" id="IPR006543">
    <property type="entry name" value="Histidinol-phos"/>
</dbReference>